<evidence type="ECO:0000256" key="1">
    <source>
        <dbReference type="SAM" id="Coils"/>
    </source>
</evidence>
<dbReference type="Proteomes" id="UP000198510">
    <property type="component" value="Unassembled WGS sequence"/>
</dbReference>
<sequence>MIRNGYFLLLLVFLALSGNGRAQSFKSAGEYMAYMAESHEVITKDMWSYVKIASHSKRARAAEKRRMEVVNTIADAQKRISKMSAFEGDVSLRNSLADYLKMSYLVMNEDYAKIVDMEEIAEQSYDLMEAYLMAKDQANAKLNTAWEKMSADQKQFASAHNINLVDDTSKRSEKLKQASKVYAYYNSVFLIFFKSHKQEAFMLEALESQDLNAVEQNKNAVQNYASEGLTKLQSINAFQGDVALKQSCRDVLQFLQVEARDKMPVITDFYLKQETFEKVKAAFERKKASARTQADVDQYNKAVEEMNAAIGKFNATNEQLNKERSRVLEKWNKEVASFFDKHVP</sequence>
<gene>
    <name evidence="2" type="ORF">SAMN05421823_102429</name>
</gene>
<keyword evidence="1" id="KW-0175">Coiled coil</keyword>
<dbReference type="RefSeq" id="WP_089680075.1">
    <property type="nucleotide sequence ID" value="NZ_FNFO01000002.1"/>
</dbReference>
<dbReference type="AlphaFoldDB" id="A0A1G9AXP8"/>
<evidence type="ECO:0000313" key="3">
    <source>
        <dbReference type="Proteomes" id="UP000198510"/>
    </source>
</evidence>
<dbReference type="OrthoDB" id="1137595at2"/>
<organism evidence="2 3">
    <name type="scientific">Catalinimonas alkaloidigena</name>
    <dbReference type="NCBI Taxonomy" id="1075417"/>
    <lineage>
        <taxon>Bacteria</taxon>
        <taxon>Pseudomonadati</taxon>
        <taxon>Bacteroidota</taxon>
        <taxon>Cytophagia</taxon>
        <taxon>Cytophagales</taxon>
        <taxon>Catalimonadaceae</taxon>
        <taxon>Catalinimonas</taxon>
    </lineage>
</organism>
<keyword evidence="3" id="KW-1185">Reference proteome</keyword>
<dbReference type="STRING" id="1075417.SAMN05421823_102429"/>
<evidence type="ECO:0000313" key="2">
    <source>
        <dbReference type="EMBL" id="SDK31644.1"/>
    </source>
</evidence>
<accession>A0A1G9AXP8</accession>
<proteinExistence type="predicted"/>
<feature type="coiled-coil region" evidence="1">
    <location>
        <begin position="289"/>
        <end position="323"/>
    </location>
</feature>
<reference evidence="2 3" key="1">
    <citation type="submission" date="2016-10" db="EMBL/GenBank/DDBJ databases">
        <authorList>
            <person name="de Groot N.N."/>
        </authorList>
    </citation>
    <scope>NUCLEOTIDE SEQUENCE [LARGE SCALE GENOMIC DNA]</scope>
    <source>
        <strain evidence="2 3">DSM 25186</strain>
    </source>
</reference>
<name>A0A1G9AXP8_9BACT</name>
<protein>
    <submittedName>
        <fullName evidence="2">Uncharacterized protein</fullName>
    </submittedName>
</protein>
<dbReference type="EMBL" id="FNFO01000002">
    <property type="protein sequence ID" value="SDK31644.1"/>
    <property type="molecule type" value="Genomic_DNA"/>
</dbReference>